<keyword evidence="3" id="KW-0067">ATP-binding</keyword>
<feature type="domain" description="Carboxyltransferase" evidence="4">
    <location>
        <begin position="24"/>
        <end position="301"/>
    </location>
</feature>
<dbReference type="AlphaFoldDB" id="A0A8J7VUR9"/>
<comment type="caution">
    <text evidence="5">The sequence shown here is derived from an EMBL/GenBank/DDBJ whole genome shotgun (WGS) entry which is preliminary data.</text>
</comment>
<dbReference type="Gene3D" id="2.40.100.10">
    <property type="entry name" value="Cyclophilin-like"/>
    <property type="match status" value="1"/>
</dbReference>
<dbReference type="PANTHER" id="PTHR43309:SF3">
    <property type="entry name" value="5-OXOPROLINASE SUBUNIT C"/>
    <property type="match status" value="1"/>
</dbReference>
<reference evidence="6 7" key="1">
    <citation type="journal article" date="2021" name="Microbiol. Resour. Announc.">
        <title>Draft Genome Sequence of Coralloluteibacterium stylophorae LMG 29479T.</title>
        <authorList>
            <person name="Karlyshev A.V."/>
            <person name="Kudryashova E.B."/>
            <person name="Ariskina E.V."/>
            <person name="Conroy A.P."/>
            <person name="Abidueva E.Y."/>
        </authorList>
    </citation>
    <scope>NUCLEOTIDE SEQUENCE [LARGE SCALE GENOMIC DNA]</scope>
    <source>
        <strain evidence="6 7">LMG 29479</strain>
    </source>
</reference>
<evidence type="ECO:0000256" key="1">
    <source>
        <dbReference type="ARBA" id="ARBA00022741"/>
    </source>
</evidence>
<dbReference type="PANTHER" id="PTHR43309">
    <property type="entry name" value="5-OXOPROLINASE SUBUNIT C"/>
    <property type="match status" value="1"/>
</dbReference>
<dbReference type="GO" id="GO:0016787">
    <property type="term" value="F:hydrolase activity"/>
    <property type="evidence" value="ECO:0007669"/>
    <property type="project" value="UniProtKB-KW"/>
</dbReference>
<proteinExistence type="predicted"/>
<keyword evidence="7" id="KW-1185">Reference proteome</keyword>
<dbReference type="EMBL" id="JAGQFT010000155">
    <property type="protein sequence ID" value="MBR0563622.1"/>
    <property type="molecule type" value="Genomic_DNA"/>
</dbReference>
<dbReference type="EMBL" id="JAGQFT020000013">
    <property type="protein sequence ID" value="MBS7458739.1"/>
    <property type="molecule type" value="Genomic_DNA"/>
</dbReference>
<keyword evidence="1" id="KW-0547">Nucleotide-binding</keyword>
<dbReference type="InterPro" id="IPR029000">
    <property type="entry name" value="Cyclophilin-like_dom_sf"/>
</dbReference>
<evidence type="ECO:0000313" key="5">
    <source>
        <dbReference type="EMBL" id="MBR0563622.1"/>
    </source>
</evidence>
<evidence type="ECO:0000256" key="3">
    <source>
        <dbReference type="ARBA" id="ARBA00022840"/>
    </source>
</evidence>
<organism evidence="5">
    <name type="scientific">Coralloluteibacterium stylophorae</name>
    <dbReference type="NCBI Taxonomy" id="1776034"/>
    <lineage>
        <taxon>Bacteria</taxon>
        <taxon>Pseudomonadati</taxon>
        <taxon>Pseudomonadota</taxon>
        <taxon>Gammaproteobacteria</taxon>
        <taxon>Lysobacterales</taxon>
        <taxon>Lysobacteraceae</taxon>
        <taxon>Coralloluteibacterium</taxon>
    </lineage>
</organism>
<evidence type="ECO:0000259" key="4">
    <source>
        <dbReference type="SMART" id="SM00797"/>
    </source>
</evidence>
<protein>
    <submittedName>
        <fullName evidence="5">Biotin-dependent carboxyltransferase family protein</fullName>
    </submittedName>
</protein>
<dbReference type="RefSeq" id="WP_211927524.1">
    <property type="nucleotide sequence ID" value="NZ_JAGQFT020000013.1"/>
</dbReference>
<gene>
    <name evidence="6" type="ORF">KB893_016480</name>
    <name evidence="5" type="ORF">KB893_14020</name>
</gene>
<evidence type="ECO:0000313" key="7">
    <source>
        <dbReference type="Proteomes" id="UP000675747"/>
    </source>
</evidence>
<dbReference type="SUPFAM" id="SSF50891">
    <property type="entry name" value="Cyclophilin-like"/>
    <property type="match status" value="1"/>
</dbReference>
<reference evidence="5" key="2">
    <citation type="submission" date="2021-04" db="EMBL/GenBank/DDBJ databases">
        <authorList>
            <person name="Karlyshev A.V."/>
        </authorList>
    </citation>
    <scope>NUCLEOTIDE SEQUENCE</scope>
    <source>
        <strain evidence="5">LMG 29479</strain>
    </source>
</reference>
<dbReference type="GO" id="GO:0005524">
    <property type="term" value="F:ATP binding"/>
    <property type="evidence" value="ECO:0007669"/>
    <property type="project" value="UniProtKB-KW"/>
</dbReference>
<dbReference type="InterPro" id="IPR003778">
    <property type="entry name" value="CT_A_B"/>
</dbReference>
<evidence type="ECO:0000256" key="2">
    <source>
        <dbReference type="ARBA" id="ARBA00022801"/>
    </source>
</evidence>
<dbReference type="InterPro" id="IPR052708">
    <property type="entry name" value="PxpC"/>
</dbReference>
<dbReference type="SMART" id="SM00797">
    <property type="entry name" value="AHS2"/>
    <property type="match status" value="1"/>
</dbReference>
<keyword evidence="2" id="KW-0378">Hydrolase</keyword>
<name>A0A8J7VUR9_9GAMM</name>
<dbReference type="NCBIfam" id="TIGR00724">
    <property type="entry name" value="urea_amlyse_rel"/>
    <property type="match status" value="1"/>
</dbReference>
<evidence type="ECO:0000313" key="6">
    <source>
        <dbReference type="EMBL" id="MBS7458739.1"/>
    </source>
</evidence>
<sequence length="332" mass="34583">MSVEVLAAGPLTTVQDAGRRGLRHLGIGRSGALDHWALRVGNLLVGNREDAPALEITLHGPTLRFHAPARIALCGADTGARLDGARVPGWRPCDVPAGSTLRIGACRDGARALLALAGGIDVPAALGSASTDLRGGFGGLDGRALRRGDRLAVGRCDAVANGSAAVAPWWIDPQADADPRAAIRLLPGADAADGLCAARWRVAAASNRQGLRLEGAALAPDAQHARISQPVLPGTVQLPPDGRPIVLLADAQTHGGYPVVGHVATAELSRLARLRPGDALRFAWCSVDEARALACVQRQRLARIAMAIEARLRADRASRRVQAAPSVSRDRP</sequence>
<accession>A0A8J7VUR9</accession>
<dbReference type="Pfam" id="PF02626">
    <property type="entry name" value="CT_A_B"/>
    <property type="match status" value="1"/>
</dbReference>
<dbReference type="Proteomes" id="UP000675747">
    <property type="component" value="Unassembled WGS sequence"/>
</dbReference>